<dbReference type="Gene3D" id="1.20.1250.20">
    <property type="entry name" value="MFS general substrate transporter like domains"/>
    <property type="match status" value="2"/>
</dbReference>
<dbReference type="PANTHER" id="PTHR23531">
    <property type="entry name" value="QUINOLENE RESISTANCE PROTEIN NORA"/>
    <property type="match status" value="1"/>
</dbReference>
<feature type="transmembrane region" description="Helical" evidence="4">
    <location>
        <begin position="343"/>
        <end position="369"/>
    </location>
</feature>
<feature type="transmembrane region" description="Helical" evidence="4">
    <location>
        <begin position="289"/>
        <end position="307"/>
    </location>
</feature>
<evidence type="ECO:0000256" key="4">
    <source>
        <dbReference type="SAM" id="Phobius"/>
    </source>
</evidence>
<dbReference type="InterPro" id="IPR036259">
    <property type="entry name" value="MFS_trans_sf"/>
</dbReference>
<name>A0A368KRV9_9BACT</name>
<feature type="transmembrane region" description="Helical" evidence="4">
    <location>
        <begin position="319"/>
        <end position="337"/>
    </location>
</feature>
<keyword evidence="3 4" id="KW-0472">Membrane</keyword>
<evidence type="ECO:0000256" key="2">
    <source>
        <dbReference type="ARBA" id="ARBA00022989"/>
    </source>
</evidence>
<keyword evidence="2 4" id="KW-1133">Transmembrane helix</keyword>
<organism evidence="6 7">
    <name type="scientific">Bremerella cremea</name>
    <dbReference type="NCBI Taxonomy" id="1031537"/>
    <lineage>
        <taxon>Bacteria</taxon>
        <taxon>Pseudomonadati</taxon>
        <taxon>Planctomycetota</taxon>
        <taxon>Planctomycetia</taxon>
        <taxon>Pirellulales</taxon>
        <taxon>Pirellulaceae</taxon>
        <taxon>Bremerella</taxon>
    </lineage>
</organism>
<feature type="transmembrane region" description="Helical" evidence="4">
    <location>
        <begin position="86"/>
        <end position="105"/>
    </location>
</feature>
<dbReference type="InterPro" id="IPR020846">
    <property type="entry name" value="MFS_dom"/>
</dbReference>
<dbReference type="InterPro" id="IPR052714">
    <property type="entry name" value="MFS_Exporter"/>
</dbReference>
<gene>
    <name evidence="6" type="ORF">DTL42_10260</name>
</gene>
<dbReference type="InterPro" id="IPR011701">
    <property type="entry name" value="MFS"/>
</dbReference>
<dbReference type="EMBL" id="QPEX01000019">
    <property type="protein sequence ID" value="RCS50492.1"/>
    <property type="molecule type" value="Genomic_DNA"/>
</dbReference>
<proteinExistence type="predicted"/>
<feature type="transmembrane region" description="Helical" evidence="4">
    <location>
        <begin position="54"/>
        <end position="74"/>
    </location>
</feature>
<dbReference type="AlphaFoldDB" id="A0A368KRV9"/>
<dbReference type="Proteomes" id="UP000253562">
    <property type="component" value="Unassembled WGS sequence"/>
</dbReference>
<dbReference type="PROSITE" id="PS50850">
    <property type="entry name" value="MFS"/>
    <property type="match status" value="1"/>
</dbReference>
<feature type="transmembrane region" description="Helical" evidence="4">
    <location>
        <begin position="213"/>
        <end position="234"/>
    </location>
</feature>
<dbReference type="Pfam" id="PF07690">
    <property type="entry name" value="MFS_1"/>
    <property type="match status" value="1"/>
</dbReference>
<dbReference type="SUPFAM" id="SSF103473">
    <property type="entry name" value="MFS general substrate transporter"/>
    <property type="match status" value="1"/>
</dbReference>
<comment type="caution">
    <text evidence="6">The sequence shown here is derived from an EMBL/GenBank/DDBJ whole genome shotgun (WGS) entry which is preliminary data.</text>
</comment>
<feature type="transmembrane region" description="Helical" evidence="4">
    <location>
        <begin position="408"/>
        <end position="428"/>
    </location>
</feature>
<keyword evidence="1 4" id="KW-0812">Transmembrane</keyword>
<protein>
    <submittedName>
        <fullName evidence="6">MFS transporter</fullName>
    </submittedName>
</protein>
<feature type="transmembrane region" description="Helical" evidence="4">
    <location>
        <begin position="117"/>
        <end position="136"/>
    </location>
</feature>
<feature type="domain" description="Major facilitator superfamily (MFS) profile" evidence="5">
    <location>
        <begin position="215"/>
        <end position="457"/>
    </location>
</feature>
<feature type="transmembrane region" description="Helical" evidence="4">
    <location>
        <begin position="255"/>
        <end position="277"/>
    </location>
</feature>
<feature type="transmembrane region" description="Helical" evidence="4">
    <location>
        <begin position="381"/>
        <end position="402"/>
    </location>
</feature>
<reference evidence="6 7" key="1">
    <citation type="submission" date="2018-07" db="EMBL/GenBank/DDBJ databases">
        <title>Comparative genomes isolates from brazilian mangrove.</title>
        <authorList>
            <person name="De Araujo J.E."/>
            <person name="Taketani R.G."/>
            <person name="Silva M.C.P."/>
            <person name="Lourenco M.V."/>
            <person name="Oliveira V.M."/>
            <person name="Andreote F.D."/>
        </authorList>
    </citation>
    <scope>NUCLEOTIDE SEQUENCE [LARGE SCALE GENOMIC DNA]</scope>
    <source>
        <strain evidence="6 7">HEX PRIS-MGV</strain>
    </source>
</reference>
<sequence>MGLWQGAGDALGYRAYTSILTATPTNPRWSVMNSAVGASPETLSEPQIAYGREFWLAYFAHTALIVCNSSLFRYFDFVSFLGGDEYDLGMITGFGMGGAVLARFAQGTLIDRVGPRVVWLGSLVLLIVALLGHFWVTTIDSPLIYGLRLCYMVGLAGAFGASITSISLKAPKGRGTELIGVLGSSGFIGLGIGPVLGDYIFAENTPLETKVHLMFLVAMTAGGVAFVLTLLATWKERPRPAGHHPSLVKLIRQYHPGWMLVMAFAMGMGVIFPQIFLRGYAKEVGIANIGSFFLVYAITAFTFRLMTRRLPEQIGVKKTATIGILTMAASLVMYMVVHNPWLLPIPAFLCGVAHALLFPAIIGGGSIAFPKKYRGTGTNLMLVLVDSGGLVGQPLIGAMIAGCRVLDWPAYPLTFISMGCFLSTIALLNQRFAKPIIAQEDELHEVEERSLCANENL</sequence>
<evidence type="ECO:0000259" key="5">
    <source>
        <dbReference type="PROSITE" id="PS50850"/>
    </source>
</evidence>
<dbReference type="GO" id="GO:0022857">
    <property type="term" value="F:transmembrane transporter activity"/>
    <property type="evidence" value="ECO:0007669"/>
    <property type="project" value="InterPro"/>
</dbReference>
<evidence type="ECO:0000256" key="1">
    <source>
        <dbReference type="ARBA" id="ARBA00022692"/>
    </source>
</evidence>
<evidence type="ECO:0000313" key="6">
    <source>
        <dbReference type="EMBL" id="RCS50492.1"/>
    </source>
</evidence>
<evidence type="ECO:0000256" key="3">
    <source>
        <dbReference type="ARBA" id="ARBA00023136"/>
    </source>
</evidence>
<accession>A0A368KRV9</accession>
<feature type="transmembrane region" description="Helical" evidence="4">
    <location>
        <begin position="178"/>
        <end position="201"/>
    </location>
</feature>
<evidence type="ECO:0000313" key="7">
    <source>
        <dbReference type="Proteomes" id="UP000253562"/>
    </source>
</evidence>
<feature type="transmembrane region" description="Helical" evidence="4">
    <location>
        <begin position="142"/>
        <end position="166"/>
    </location>
</feature>
<dbReference type="PANTHER" id="PTHR23531:SF1">
    <property type="entry name" value="QUINOLENE RESISTANCE PROTEIN NORA"/>
    <property type="match status" value="1"/>
</dbReference>